<evidence type="ECO:0000256" key="5">
    <source>
        <dbReference type="ARBA" id="ARBA00022833"/>
    </source>
</evidence>
<dbReference type="GO" id="GO:0004222">
    <property type="term" value="F:metalloendopeptidase activity"/>
    <property type="evidence" value="ECO:0007669"/>
    <property type="project" value="UniProtKB-UniRule"/>
</dbReference>
<evidence type="ECO:0000256" key="9">
    <source>
        <dbReference type="ARBA" id="ARBA00023180"/>
    </source>
</evidence>
<evidence type="ECO:0000256" key="1">
    <source>
        <dbReference type="ARBA" id="ARBA00022670"/>
    </source>
</evidence>
<dbReference type="GO" id="GO:0042588">
    <property type="term" value="C:zymogen granule"/>
    <property type="evidence" value="ECO:0007669"/>
    <property type="project" value="UniProtKB-SubCell"/>
</dbReference>
<keyword evidence="10" id="KW-0968">Cytoplasmic vesicle</keyword>
<dbReference type="EC" id="3.4.24.-" evidence="13"/>
<proteinExistence type="predicted"/>
<feature type="chain" id="PRO_5034801745" description="Metalloendopeptidase" evidence="13">
    <location>
        <begin position="21"/>
        <end position="263"/>
    </location>
</feature>
<name>A0A8C3A8A7_CYCLU</name>
<keyword evidence="9" id="KW-0325">Glycoprotein</keyword>
<dbReference type="SMART" id="SM00235">
    <property type="entry name" value="ZnMc"/>
    <property type="match status" value="1"/>
</dbReference>
<keyword evidence="8" id="KW-1015">Disulfide bond</keyword>
<evidence type="ECO:0000256" key="3">
    <source>
        <dbReference type="ARBA" id="ARBA00022729"/>
    </source>
</evidence>
<dbReference type="GO" id="GO:0008270">
    <property type="term" value="F:zinc ion binding"/>
    <property type="evidence" value="ECO:0007669"/>
    <property type="project" value="UniProtKB-UniRule"/>
</dbReference>
<gene>
    <name evidence="15" type="primary">LOC117727261</name>
</gene>
<organism evidence="15 16">
    <name type="scientific">Cyclopterus lumpus</name>
    <name type="common">Lumpsucker</name>
    <dbReference type="NCBI Taxonomy" id="8103"/>
    <lineage>
        <taxon>Eukaryota</taxon>
        <taxon>Metazoa</taxon>
        <taxon>Chordata</taxon>
        <taxon>Craniata</taxon>
        <taxon>Vertebrata</taxon>
        <taxon>Euteleostomi</taxon>
        <taxon>Actinopterygii</taxon>
        <taxon>Neopterygii</taxon>
        <taxon>Teleostei</taxon>
        <taxon>Neoteleostei</taxon>
        <taxon>Acanthomorphata</taxon>
        <taxon>Eupercaria</taxon>
        <taxon>Perciformes</taxon>
        <taxon>Cottioidei</taxon>
        <taxon>Cottales</taxon>
        <taxon>Cyclopteridae</taxon>
        <taxon>Cyclopterus</taxon>
    </lineage>
</organism>
<evidence type="ECO:0000256" key="13">
    <source>
        <dbReference type="RuleBase" id="RU361183"/>
    </source>
</evidence>
<evidence type="ECO:0000256" key="4">
    <source>
        <dbReference type="ARBA" id="ARBA00022801"/>
    </source>
</evidence>
<dbReference type="PROSITE" id="PS51864">
    <property type="entry name" value="ASTACIN"/>
    <property type="match status" value="1"/>
</dbReference>
<dbReference type="InterPro" id="IPR006026">
    <property type="entry name" value="Peptidase_Metallo"/>
</dbReference>
<feature type="signal peptide" evidence="13">
    <location>
        <begin position="1"/>
        <end position="20"/>
    </location>
</feature>
<evidence type="ECO:0000256" key="7">
    <source>
        <dbReference type="ARBA" id="ARBA00023145"/>
    </source>
</evidence>
<evidence type="ECO:0000259" key="14">
    <source>
        <dbReference type="PROSITE" id="PS51864"/>
    </source>
</evidence>
<feature type="binding site" evidence="12">
    <location>
        <position position="174"/>
    </location>
    <ligand>
        <name>Zn(2+)</name>
        <dbReference type="ChEBI" id="CHEBI:29105"/>
        <note>catalytic</note>
    </ligand>
</feature>
<dbReference type="Gene3D" id="3.40.390.10">
    <property type="entry name" value="Collagenase (Catalytic Domain)"/>
    <property type="match status" value="1"/>
</dbReference>
<feature type="domain" description="Peptidase M12A" evidence="14">
    <location>
        <begin position="56"/>
        <end position="263"/>
    </location>
</feature>
<dbReference type="Pfam" id="PF01400">
    <property type="entry name" value="Astacin"/>
    <property type="match status" value="1"/>
</dbReference>
<evidence type="ECO:0000256" key="10">
    <source>
        <dbReference type="ARBA" id="ARBA00023329"/>
    </source>
</evidence>
<evidence type="ECO:0000256" key="6">
    <source>
        <dbReference type="ARBA" id="ARBA00023049"/>
    </source>
</evidence>
<protein>
    <recommendedName>
        <fullName evidence="13">Metalloendopeptidase</fullName>
        <ecNumber evidence="13">3.4.24.-</ecNumber>
    </recommendedName>
</protein>
<evidence type="ECO:0000313" key="16">
    <source>
        <dbReference type="Proteomes" id="UP000694565"/>
    </source>
</evidence>
<dbReference type="PRINTS" id="PR00480">
    <property type="entry name" value="ASTACIN"/>
</dbReference>
<evidence type="ECO:0000313" key="15">
    <source>
        <dbReference type="Ensembl" id="ENSCLMP00005037548.1"/>
    </source>
</evidence>
<dbReference type="InterPro" id="IPR001506">
    <property type="entry name" value="Peptidase_M12A"/>
</dbReference>
<dbReference type="PANTHER" id="PTHR10127">
    <property type="entry name" value="DISCOIDIN, CUB, EGF, LAMININ , AND ZINC METALLOPROTEASE DOMAIN CONTAINING"/>
    <property type="match status" value="1"/>
</dbReference>
<feature type="binding site" evidence="12">
    <location>
        <position position="164"/>
    </location>
    <ligand>
        <name>Zn(2+)</name>
        <dbReference type="ChEBI" id="CHEBI:29105"/>
        <note>catalytic</note>
    </ligand>
</feature>
<dbReference type="Ensembl" id="ENSCLMT00005039013.1">
    <property type="protein sequence ID" value="ENSCLMP00005037548.1"/>
    <property type="gene ID" value="ENSCLMG00005017693.1"/>
</dbReference>
<keyword evidence="4 12" id="KW-0378">Hydrolase</keyword>
<dbReference type="Proteomes" id="UP000694565">
    <property type="component" value="Unplaced"/>
</dbReference>
<reference evidence="15" key="1">
    <citation type="submission" date="2025-08" db="UniProtKB">
        <authorList>
            <consortium name="Ensembl"/>
        </authorList>
    </citation>
    <scope>IDENTIFICATION</scope>
</reference>
<feature type="binding site" evidence="12">
    <location>
        <position position="168"/>
    </location>
    <ligand>
        <name>Zn(2+)</name>
        <dbReference type="ChEBI" id="CHEBI:29105"/>
        <note>catalytic</note>
    </ligand>
</feature>
<evidence type="ECO:0000256" key="12">
    <source>
        <dbReference type="PROSITE-ProRule" id="PRU01211"/>
    </source>
</evidence>
<keyword evidence="16" id="KW-1185">Reference proteome</keyword>
<evidence type="ECO:0000256" key="11">
    <source>
        <dbReference type="ARBA" id="ARBA00024324"/>
    </source>
</evidence>
<dbReference type="GeneTree" id="ENSGT00940000154856"/>
<comment type="caution">
    <text evidence="12">Lacks conserved residue(s) required for the propagation of feature annotation.</text>
</comment>
<keyword evidence="7" id="KW-0865">Zymogen</keyword>
<comment type="cofactor">
    <cofactor evidence="12 13">
        <name>Zn(2+)</name>
        <dbReference type="ChEBI" id="CHEBI:29105"/>
    </cofactor>
    <text evidence="12 13">Binds 1 zinc ion per subunit.</text>
</comment>
<keyword evidence="2 12" id="KW-0479">Metal-binding</keyword>
<dbReference type="PANTHER" id="PTHR10127:SF839">
    <property type="entry name" value="HATCHING ENZYME 1.2-RELATED"/>
    <property type="match status" value="1"/>
</dbReference>
<dbReference type="SUPFAM" id="SSF55486">
    <property type="entry name" value="Metalloproteases ('zincins'), catalytic domain"/>
    <property type="match status" value="1"/>
</dbReference>
<evidence type="ECO:0000256" key="8">
    <source>
        <dbReference type="ARBA" id="ARBA00023157"/>
    </source>
</evidence>
<sequence>MDLRAMFSLIPLLLLGLCCADEDVVTIDNTLFTDLLPIGSRDSLLEGDVLIPKTRNAMKCLNKKYSCLWQKSANGLVEVPFLISKKYSEFLILHTDNGERSTIVNAMKGFEQTTCIRFVPHRRERAYLSIEPRDGCFSLLGRIGDKQVVSLHQLGCVDNSIVQHELLHALGFYHEHTRSDRDKYIKIHWDNVEPFFKINFKKKDNDDLNTKYDYSSVMHYERNAFGKNRKETITPIPDASVAIGQRVGMSKIDILRVKRLYKC</sequence>
<comment type="subcellular location">
    <subcellularLocation>
        <location evidence="11">Zymogen granule</location>
    </subcellularLocation>
</comment>
<keyword evidence="6 12" id="KW-0482">Metalloprotease</keyword>
<reference evidence="15" key="2">
    <citation type="submission" date="2025-09" db="UniProtKB">
        <authorList>
            <consortium name="Ensembl"/>
        </authorList>
    </citation>
    <scope>IDENTIFICATION</scope>
</reference>
<feature type="active site" evidence="12">
    <location>
        <position position="165"/>
    </location>
</feature>
<dbReference type="InterPro" id="IPR024079">
    <property type="entry name" value="MetalloPept_cat_dom_sf"/>
</dbReference>
<keyword evidence="5 12" id="KW-0862">Zinc</keyword>
<dbReference type="AlphaFoldDB" id="A0A8C3A8A7"/>
<keyword evidence="1 12" id="KW-0645">Protease</keyword>
<dbReference type="FunFam" id="3.40.390.10:FF:000040">
    <property type="entry name" value="Metalloendopeptidase"/>
    <property type="match status" value="1"/>
</dbReference>
<accession>A0A8C3A8A7</accession>
<dbReference type="GO" id="GO:0006508">
    <property type="term" value="P:proteolysis"/>
    <property type="evidence" value="ECO:0007669"/>
    <property type="project" value="UniProtKB-KW"/>
</dbReference>
<keyword evidence="3 13" id="KW-0732">Signal</keyword>
<evidence type="ECO:0000256" key="2">
    <source>
        <dbReference type="ARBA" id="ARBA00022723"/>
    </source>
</evidence>